<dbReference type="EMBL" id="ML736246">
    <property type="protein sequence ID" value="KAE8376137.1"/>
    <property type="molecule type" value="Genomic_DNA"/>
</dbReference>
<gene>
    <name evidence="1" type="ORF">BDV26DRAFT_266283</name>
</gene>
<evidence type="ECO:0000313" key="1">
    <source>
        <dbReference type="EMBL" id="KAE8376137.1"/>
    </source>
</evidence>
<reference evidence="1 2" key="1">
    <citation type="submission" date="2019-04" db="EMBL/GenBank/DDBJ databases">
        <title>Friends and foes A comparative genomics studyof 23 Aspergillus species from section Flavi.</title>
        <authorList>
            <consortium name="DOE Joint Genome Institute"/>
            <person name="Kjaerbolling I."/>
            <person name="Vesth T."/>
            <person name="Frisvad J.C."/>
            <person name="Nybo J.L."/>
            <person name="Theobald S."/>
            <person name="Kildgaard S."/>
            <person name="Isbrandt T."/>
            <person name="Kuo A."/>
            <person name="Sato A."/>
            <person name="Lyhne E.K."/>
            <person name="Kogle M.E."/>
            <person name="Wiebenga A."/>
            <person name="Kun R.S."/>
            <person name="Lubbers R.J."/>
            <person name="Makela M.R."/>
            <person name="Barry K."/>
            <person name="Chovatia M."/>
            <person name="Clum A."/>
            <person name="Daum C."/>
            <person name="Haridas S."/>
            <person name="He G."/>
            <person name="LaButti K."/>
            <person name="Lipzen A."/>
            <person name="Mondo S."/>
            <person name="Riley R."/>
            <person name="Salamov A."/>
            <person name="Simmons B.A."/>
            <person name="Magnuson J.K."/>
            <person name="Henrissat B."/>
            <person name="Mortensen U.H."/>
            <person name="Larsen T.O."/>
            <person name="Devries R.P."/>
            <person name="Grigoriev I.V."/>
            <person name="Machida M."/>
            <person name="Baker S.E."/>
            <person name="Andersen M.R."/>
        </authorList>
    </citation>
    <scope>NUCLEOTIDE SEQUENCE [LARGE SCALE GENOMIC DNA]</scope>
    <source>
        <strain evidence="1 2">IBT 29228</strain>
    </source>
</reference>
<dbReference type="AlphaFoldDB" id="A0A5N7B1Z3"/>
<organism evidence="1 2">
    <name type="scientific">Aspergillus bertholletiae</name>
    <dbReference type="NCBI Taxonomy" id="1226010"/>
    <lineage>
        <taxon>Eukaryota</taxon>
        <taxon>Fungi</taxon>
        <taxon>Dikarya</taxon>
        <taxon>Ascomycota</taxon>
        <taxon>Pezizomycotina</taxon>
        <taxon>Eurotiomycetes</taxon>
        <taxon>Eurotiomycetidae</taxon>
        <taxon>Eurotiales</taxon>
        <taxon>Aspergillaceae</taxon>
        <taxon>Aspergillus</taxon>
        <taxon>Aspergillus subgen. Circumdati</taxon>
    </lineage>
</organism>
<keyword evidence="2" id="KW-1185">Reference proteome</keyword>
<name>A0A5N7B1Z3_9EURO</name>
<sequence>MVRSPRFILVLTIPSGTRTRRDWSFKNRNKAMKGWGLSSGDSLHGMRLFLSVRRSRLAWLHHYPGRMHGSESQLRLTSVGYFLTG</sequence>
<dbReference type="Proteomes" id="UP000326198">
    <property type="component" value="Unassembled WGS sequence"/>
</dbReference>
<proteinExistence type="predicted"/>
<protein>
    <submittedName>
        <fullName evidence="1">Uncharacterized protein</fullName>
    </submittedName>
</protein>
<evidence type="ECO:0000313" key="2">
    <source>
        <dbReference type="Proteomes" id="UP000326198"/>
    </source>
</evidence>
<accession>A0A5N7B1Z3</accession>